<dbReference type="InterPro" id="IPR011021">
    <property type="entry name" value="Arrestin-like_N"/>
</dbReference>
<evidence type="ECO:0000313" key="4">
    <source>
        <dbReference type="Proteomes" id="UP000694397"/>
    </source>
</evidence>
<dbReference type="GeneTree" id="ENSGT00940000160523"/>
<dbReference type="Ensembl" id="ENSSFOT00015007516.2">
    <property type="protein sequence ID" value="ENSSFOP00015007406.2"/>
    <property type="gene ID" value="ENSSFOG00015004849.2"/>
</dbReference>
<dbReference type="InterPro" id="IPR014756">
    <property type="entry name" value="Ig_E-set"/>
</dbReference>
<reference evidence="3" key="3">
    <citation type="submission" date="2025-09" db="UniProtKB">
        <authorList>
            <consortium name="Ensembl"/>
        </authorList>
    </citation>
    <scope>IDENTIFICATION</scope>
</reference>
<dbReference type="InterPro" id="IPR011022">
    <property type="entry name" value="Arrestin_C-like"/>
</dbReference>
<dbReference type="GO" id="GO:0005737">
    <property type="term" value="C:cytoplasm"/>
    <property type="evidence" value="ECO:0007669"/>
    <property type="project" value="TreeGrafter"/>
</dbReference>
<comment type="similarity">
    <text evidence="1">Belongs to the arrestin family.</text>
</comment>
<dbReference type="AlphaFoldDB" id="A0A8C9R5T5"/>
<dbReference type="PANTHER" id="PTHR11188">
    <property type="entry name" value="ARRESTIN DOMAIN CONTAINING PROTEIN"/>
    <property type="match status" value="1"/>
</dbReference>
<evidence type="ECO:0000313" key="3">
    <source>
        <dbReference type="Ensembl" id="ENSSFOP00015007406.2"/>
    </source>
</evidence>
<dbReference type="GO" id="GO:0015031">
    <property type="term" value="P:protein transport"/>
    <property type="evidence" value="ECO:0007669"/>
    <property type="project" value="TreeGrafter"/>
</dbReference>
<evidence type="ECO:0000259" key="2">
    <source>
        <dbReference type="SMART" id="SM01017"/>
    </source>
</evidence>
<protein>
    <recommendedName>
        <fullName evidence="2">Arrestin C-terminal-like domain-containing protein</fullName>
    </recommendedName>
</protein>
<feature type="domain" description="Arrestin C-terminal-like" evidence="2">
    <location>
        <begin position="164"/>
        <end position="290"/>
    </location>
</feature>
<dbReference type="Pfam" id="PF00339">
    <property type="entry name" value="Arrestin_N"/>
    <property type="match status" value="1"/>
</dbReference>
<accession>A0A8C9R5T5</accession>
<dbReference type="GO" id="GO:0007399">
    <property type="term" value="P:nervous system development"/>
    <property type="evidence" value="ECO:0007669"/>
    <property type="project" value="UniProtKB-ARBA"/>
</dbReference>
<sequence length="394" mass="43878">MNDKMKMLDLVLEEQRTAFSNGESVCGRVLLQVPHVIDVRALGVFAGGCELVSWQRSRLLPLAKQESDEVQFYSDAHEMLNSLYMHFYNVGFYVFFFRPLPASFSGKYGSVHYWVKAVLQRPLSPDQVVCKEFPVINNIDVSAPALLVSFHPHSEKWVRRSIFCEQLVSLRASINRTGYCSGETVPICAKFENYSSCFVVPKACIYQTQTFLAKGKSKTYKQEVASVRGIPIPPFKTQRWNPNELKIPSITASILNSTIIRVEYSLVTLLEIPDSGLAVDLPIVIGTIPIQQSGYGTGSNASGQYSADLSPLTLALPQPLKAPPTYEGTVSGRECEPHAASASHLEKLEREFGGQLFSYIEGMRFQPPPRFSEVGDTNPQPSDCSDSFNCYVTY</sequence>
<dbReference type="OrthoDB" id="2333384at2759"/>
<evidence type="ECO:0000256" key="1">
    <source>
        <dbReference type="ARBA" id="ARBA00005298"/>
    </source>
</evidence>
<dbReference type="SMART" id="SM01017">
    <property type="entry name" value="Arrestin_C"/>
    <property type="match status" value="1"/>
</dbReference>
<dbReference type="PANTHER" id="PTHR11188:SF17">
    <property type="entry name" value="FI21816P1"/>
    <property type="match status" value="1"/>
</dbReference>
<organism evidence="3 4">
    <name type="scientific">Scleropages formosus</name>
    <name type="common">Asian bonytongue</name>
    <name type="synonym">Osteoglossum formosum</name>
    <dbReference type="NCBI Taxonomy" id="113540"/>
    <lineage>
        <taxon>Eukaryota</taxon>
        <taxon>Metazoa</taxon>
        <taxon>Chordata</taxon>
        <taxon>Craniata</taxon>
        <taxon>Vertebrata</taxon>
        <taxon>Euteleostomi</taxon>
        <taxon>Actinopterygii</taxon>
        <taxon>Neopterygii</taxon>
        <taxon>Teleostei</taxon>
        <taxon>Osteoglossocephala</taxon>
        <taxon>Osteoglossomorpha</taxon>
        <taxon>Osteoglossiformes</taxon>
        <taxon>Osteoglossidae</taxon>
        <taxon>Scleropages</taxon>
    </lineage>
</organism>
<dbReference type="InterPro" id="IPR050357">
    <property type="entry name" value="Arrestin_domain-protein"/>
</dbReference>
<dbReference type="Gene3D" id="2.60.40.640">
    <property type="match status" value="2"/>
</dbReference>
<keyword evidence="4" id="KW-1185">Reference proteome</keyword>
<dbReference type="SUPFAM" id="SSF81296">
    <property type="entry name" value="E set domains"/>
    <property type="match status" value="2"/>
</dbReference>
<dbReference type="InterPro" id="IPR014752">
    <property type="entry name" value="Arrestin-like_C"/>
</dbReference>
<reference evidence="3 4" key="1">
    <citation type="submission" date="2019-04" db="EMBL/GenBank/DDBJ databases">
        <authorList>
            <consortium name="Wellcome Sanger Institute Data Sharing"/>
        </authorList>
    </citation>
    <scope>NUCLEOTIDE SEQUENCE [LARGE SCALE GENOMIC DNA]</scope>
</reference>
<proteinExistence type="inferred from homology"/>
<name>A0A8C9R5T5_SCLFO</name>
<dbReference type="Proteomes" id="UP000694397">
    <property type="component" value="Chromosome 21"/>
</dbReference>
<dbReference type="Pfam" id="PF02752">
    <property type="entry name" value="Arrestin_C"/>
    <property type="match status" value="1"/>
</dbReference>
<reference evidence="3" key="2">
    <citation type="submission" date="2025-08" db="UniProtKB">
        <authorList>
            <consortium name="Ensembl"/>
        </authorList>
    </citation>
    <scope>IDENTIFICATION</scope>
</reference>